<dbReference type="GO" id="GO:0004427">
    <property type="term" value="F:inorganic diphosphate phosphatase activity"/>
    <property type="evidence" value="ECO:0007669"/>
    <property type="project" value="UniProtKB-EC"/>
</dbReference>
<accession>H8ML37</accession>
<dbReference type="SUPFAM" id="SSF50324">
    <property type="entry name" value="Inorganic pyrophosphatase"/>
    <property type="match status" value="1"/>
</dbReference>
<dbReference type="EMBL" id="CP003389">
    <property type="protein sequence ID" value="AFE09949.1"/>
    <property type="molecule type" value="Genomic_DNA"/>
</dbReference>
<dbReference type="GO" id="GO:0000287">
    <property type="term" value="F:magnesium ion binding"/>
    <property type="evidence" value="ECO:0007669"/>
    <property type="project" value="InterPro"/>
</dbReference>
<keyword evidence="3" id="KW-0479">Metal-binding</keyword>
<dbReference type="GO" id="GO:0005737">
    <property type="term" value="C:cytoplasm"/>
    <property type="evidence" value="ECO:0007669"/>
    <property type="project" value="InterPro"/>
</dbReference>
<dbReference type="PROSITE" id="PS00387">
    <property type="entry name" value="PPASE"/>
    <property type="match status" value="1"/>
</dbReference>
<dbReference type="InterPro" id="IPR036649">
    <property type="entry name" value="Pyrophosphatase_sf"/>
</dbReference>
<proteinExistence type="predicted"/>
<dbReference type="PANTHER" id="PTHR10286">
    <property type="entry name" value="INORGANIC PYROPHOSPHATASE"/>
    <property type="match status" value="1"/>
</dbReference>
<organism evidence="7 8">
    <name type="scientific">Corallococcus coralloides (strain ATCC 25202 / DSM 2259 / NBRC 100086 / M2)</name>
    <name type="common">Myxococcus coralloides</name>
    <dbReference type="NCBI Taxonomy" id="1144275"/>
    <lineage>
        <taxon>Bacteria</taxon>
        <taxon>Pseudomonadati</taxon>
        <taxon>Myxococcota</taxon>
        <taxon>Myxococcia</taxon>
        <taxon>Myxococcales</taxon>
        <taxon>Cystobacterineae</taxon>
        <taxon>Myxococcaceae</taxon>
        <taxon>Corallococcus</taxon>
    </lineage>
</organism>
<dbReference type="eggNOG" id="COG0221">
    <property type="taxonomic scope" value="Bacteria"/>
</dbReference>
<evidence type="ECO:0000256" key="3">
    <source>
        <dbReference type="ARBA" id="ARBA00022723"/>
    </source>
</evidence>
<name>H8ML37_CORCM</name>
<dbReference type="CDD" id="cd00412">
    <property type="entry name" value="pyrophosphatase"/>
    <property type="match status" value="1"/>
</dbReference>
<dbReference type="STRING" id="1144275.COCOR_06070"/>
<evidence type="ECO:0000256" key="4">
    <source>
        <dbReference type="ARBA" id="ARBA00022801"/>
    </source>
</evidence>
<dbReference type="RefSeq" id="WP_014398858.1">
    <property type="nucleotide sequence ID" value="NC_017030.1"/>
</dbReference>
<reference evidence="8" key="2">
    <citation type="submission" date="2012-03" db="EMBL/GenBank/DDBJ databases">
        <title>Genome sequence of the fruiting myxobacterium Corallococcus coralloides DSM 2259.</title>
        <authorList>
            <person name="Huntley S."/>
            <person name="Zhang Y."/>
            <person name="Treuner-Lange A."/>
            <person name="Sensen C.W."/>
            <person name="Sogaard-Andersen L."/>
        </authorList>
    </citation>
    <scope>NUCLEOTIDE SEQUENCE [LARGE SCALE GENOMIC DNA]</scope>
    <source>
        <strain evidence="8">ATCC 25202 / DSM 2259 / NBRC 100086 / M2</strain>
    </source>
</reference>
<comment type="cofactor">
    <cofactor evidence="1">
        <name>Mg(2+)</name>
        <dbReference type="ChEBI" id="CHEBI:18420"/>
    </cofactor>
</comment>
<evidence type="ECO:0000256" key="2">
    <source>
        <dbReference type="ARBA" id="ARBA00012146"/>
    </source>
</evidence>
<dbReference type="EC" id="3.6.1.1" evidence="2"/>
<evidence type="ECO:0000256" key="5">
    <source>
        <dbReference type="ARBA" id="ARBA00022842"/>
    </source>
</evidence>
<evidence type="ECO:0000313" key="8">
    <source>
        <dbReference type="Proteomes" id="UP000007587"/>
    </source>
</evidence>
<dbReference type="GO" id="GO:0006796">
    <property type="term" value="P:phosphate-containing compound metabolic process"/>
    <property type="evidence" value="ECO:0007669"/>
    <property type="project" value="InterPro"/>
</dbReference>
<evidence type="ECO:0000256" key="6">
    <source>
        <dbReference type="SAM" id="MobiDB-lite"/>
    </source>
</evidence>
<dbReference type="AlphaFoldDB" id="H8ML37"/>
<protein>
    <recommendedName>
        <fullName evidence="2">inorganic diphosphatase</fullName>
        <ecNumber evidence="2">3.6.1.1</ecNumber>
    </recommendedName>
</protein>
<reference evidence="7 8" key="1">
    <citation type="journal article" date="2012" name="J. Bacteriol.">
        <title>Complete Genome Sequence of the Fruiting Myxobacterium Corallococcus coralloides DSM 2259.</title>
        <authorList>
            <person name="Huntley S."/>
            <person name="Zhang Y."/>
            <person name="Treuner-Lange A."/>
            <person name="Kneip S."/>
            <person name="Sensen C.W."/>
            <person name="Sogaard-Andersen L."/>
        </authorList>
    </citation>
    <scope>NUCLEOTIDE SEQUENCE [LARGE SCALE GENOMIC DNA]</scope>
    <source>
        <strain evidence="8">ATCC 25202 / DSM 2259 / NBRC 100086 / M2</strain>
    </source>
</reference>
<feature type="region of interest" description="Disordered" evidence="6">
    <location>
        <begin position="1"/>
        <end position="20"/>
    </location>
</feature>
<evidence type="ECO:0000256" key="1">
    <source>
        <dbReference type="ARBA" id="ARBA00001946"/>
    </source>
</evidence>
<keyword evidence="5" id="KW-0460">Magnesium</keyword>
<evidence type="ECO:0000313" key="7">
    <source>
        <dbReference type="EMBL" id="AFE09949.1"/>
    </source>
</evidence>
<dbReference type="HOGENOM" id="CLU_073198_2_1_7"/>
<dbReference type="Pfam" id="PF00719">
    <property type="entry name" value="Pyrophosphatase"/>
    <property type="match status" value="1"/>
</dbReference>
<dbReference type="InterPro" id="IPR008162">
    <property type="entry name" value="Pyrophosphatase"/>
</dbReference>
<gene>
    <name evidence="7" type="primary">ppa</name>
    <name evidence="7" type="ordered locus">COCOR_06070</name>
</gene>
<dbReference type="Proteomes" id="UP000007587">
    <property type="component" value="Chromosome"/>
</dbReference>
<keyword evidence="4" id="KW-0378">Hydrolase</keyword>
<sequence length="241" mass="26807">MKKSTQTTSQAHPWHGISPGPEAPEVVTAYIEIVPTDAVKYEMDKESGILMLDRPQRFSSQCPTLYGFIPRTYCGEQVAKRCAERTGVKEIRGDGDPIDICVLTEKVVSNGNLLVHAVPVGGFRMIDGDEADDKIIAVLESDLVYGELQYIAQLPRPLLDRLKHYFLTYKQIPGEGKRSVEIAEVYDRQEAMEVIRRSMRDYDKLFVEPEAKPAKKSAPAARRKTSVAKAAAKGPTGRGKK</sequence>
<keyword evidence="8" id="KW-1185">Reference proteome</keyword>
<dbReference type="KEGG" id="ccx:COCOR_06070"/>
<dbReference type="NCBIfam" id="NF001886">
    <property type="entry name" value="PRK00642.1"/>
    <property type="match status" value="1"/>
</dbReference>
<feature type="compositionally biased region" description="Polar residues" evidence="6">
    <location>
        <begin position="1"/>
        <end position="11"/>
    </location>
</feature>
<feature type="region of interest" description="Disordered" evidence="6">
    <location>
        <begin position="211"/>
        <end position="241"/>
    </location>
</feature>
<dbReference type="InParanoid" id="H8ML37"/>
<dbReference type="Gene3D" id="3.90.80.10">
    <property type="entry name" value="Inorganic pyrophosphatase"/>
    <property type="match status" value="1"/>
</dbReference>
<dbReference type="OrthoDB" id="5187599at2"/>